<dbReference type="GO" id="GO:0003899">
    <property type="term" value="F:DNA-directed RNA polymerase activity"/>
    <property type="evidence" value="ECO:0007669"/>
    <property type="project" value="InterPro"/>
</dbReference>
<feature type="binding site" evidence="9">
    <location>
        <position position="142"/>
    </location>
    <ligand>
        <name>Zn(2+)</name>
        <dbReference type="ChEBI" id="CHEBI:29105"/>
        <label>2</label>
    </ligand>
</feature>
<dbReference type="SUPFAM" id="SSF57783">
    <property type="entry name" value="Zinc beta-ribbon"/>
    <property type="match status" value="1"/>
</dbReference>
<keyword evidence="2 8" id="KW-0240">DNA-directed RNA polymerase</keyword>
<evidence type="ECO:0000256" key="5">
    <source>
        <dbReference type="ARBA" id="ARBA00022833"/>
    </source>
</evidence>
<dbReference type="OrthoDB" id="10056816at2759"/>
<evidence type="ECO:0000256" key="3">
    <source>
        <dbReference type="ARBA" id="ARBA00022723"/>
    </source>
</evidence>
<dbReference type="PIRSF" id="PIRSF005586">
    <property type="entry name" value="RNApol_RpoM"/>
    <property type="match status" value="1"/>
</dbReference>
<feature type="binding site" evidence="9">
    <location>
        <position position="22"/>
    </location>
    <ligand>
        <name>Zn(2+)</name>
        <dbReference type="ChEBI" id="CHEBI:29105"/>
        <label>1</label>
    </ligand>
</feature>
<dbReference type="AlphaFoldDB" id="A0A068YIP6"/>
<dbReference type="GO" id="GO:0005736">
    <property type="term" value="C:RNA polymerase I complex"/>
    <property type="evidence" value="ECO:0007669"/>
    <property type="project" value="TreeGrafter"/>
</dbReference>
<proteinExistence type="inferred from homology"/>
<reference evidence="12" key="1">
    <citation type="journal article" date="2013" name="Nature">
        <title>The genomes of four tapeworm species reveal adaptations to parasitism.</title>
        <authorList>
            <person name="Tsai I.J."/>
            <person name="Zarowiecki M."/>
            <person name="Holroyd N."/>
            <person name="Garciarrubio A."/>
            <person name="Sanchez-Flores A."/>
            <person name="Brooks K.L."/>
            <person name="Tracey A."/>
            <person name="Bobes R.J."/>
            <person name="Fragoso G."/>
            <person name="Sciutto E."/>
            <person name="Aslett M."/>
            <person name="Beasley H."/>
            <person name="Bennett H.M."/>
            <person name="Cai J."/>
            <person name="Camicia F."/>
            <person name="Clark R."/>
            <person name="Cucher M."/>
            <person name="De Silva N."/>
            <person name="Day T.A."/>
            <person name="Deplazes P."/>
            <person name="Estrada K."/>
            <person name="Fernandez C."/>
            <person name="Holland P.W."/>
            <person name="Hou J."/>
            <person name="Hu S."/>
            <person name="Huckvale T."/>
            <person name="Hung S.S."/>
            <person name="Kamenetzky L."/>
            <person name="Keane J.A."/>
            <person name="Kiss F."/>
            <person name="Koziol U."/>
            <person name="Lambert O."/>
            <person name="Liu K."/>
            <person name="Luo X."/>
            <person name="Luo Y."/>
            <person name="Macchiaroli N."/>
            <person name="Nichol S."/>
            <person name="Paps J."/>
            <person name="Parkinson J."/>
            <person name="Pouchkina-Stantcheva N."/>
            <person name="Riddiford N."/>
            <person name="Rosenzvit M."/>
            <person name="Salinas G."/>
            <person name="Wasmuth J.D."/>
            <person name="Zamanian M."/>
            <person name="Zheng Y."/>
            <person name="Cai X."/>
            <person name="Soberon X."/>
            <person name="Olson P.D."/>
            <person name="Laclette J.P."/>
            <person name="Brehm K."/>
            <person name="Berriman M."/>
            <person name="Garciarrubio A."/>
            <person name="Bobes R.J."/>
            <person name="Fragoso G."/>
            <person name="Sanchez-Flores A."/>
            <person name="Estrada K."/>
            <person name="Cevallos M.A."/>
            <person name="Morett E."/>
            <person name="Gonzalez V."/>
            <person name="Portillo T."/>
            <person name="Ochoa-Leyva A."/>
            <person name="Jose M.V."/>
            <person name="Sciutto E."/>
            <person name="Landa A."/>
            <person name="Jimenez L."/>
            <person name="Valdes V."/>
            <person name="Carrero J.C."/>
            <person name="Larralde C."/>
            <person name="Morales-Montor J."/>
            <person name="Limon-Lason J."/>
            <person name="Soberon X."/>
            <person name="Laclette J.P."/>
        </authorList>
    </citation>
    <scope>NUCLEOTIDE SEQUENCE [LARGE SCALE GENOMIC DNA]</scope>
</reference>
<comment type="similarity">
    <text evidence="8">Belongs to the archaeal rpoM/eukaryotic RPA12/RPB9/RPC11 RNA polymerase family.</text>
</comment>
<dbReference type="Pfam" id="PF01096">
    <property type="entry name" value="Zn_ribbon_TFIIS"/>
    <property type="match status" value="1"/>
</dbReference>
<dbReference type="InterPro" id="IPR034004">
    <property type="entry name" value="Zn_ribbon_RPA12_C"/>
</dbReference>
<feature type="binding site" evidence="9">
    <location>
        <position position="19"/>
    </location>
    <ligand>
        <name>Zn(2+)</name>
        <dbReference type="ChEBI" id="CHEBI:29105"/>
        <label>1</label>
    </ligand>
</feature>
<evidence type="ECO:0000313" key="13">
    <source>
        <dbReference type="Proteomes" id="UP000017246"/>
    </source>
</evidence>
<keyword evidence="13" id="KW-1185">Reference proteome</keyword>
<keyword evidence="5 9" id="KW-0862">Zinc</keyword>
<feature type="binding site" evidence="9">
    <location>
        <position position="114"/>
    </location>
    <ligand>
        <name>Zn(2+)</name>
        <dbReference type="ChEBI" id="CHEBI:29105"/>
        <label>2</label>
    </ligand>
</feature>
<evidence type="ECO:0000256" key="8">
    <source>
        <dbReference type="PIRNR" id="PIRNR005586"/>
    </source>
</evidence>
<evidence type="ECO:0000256" key="7">
    <source>
        <dbReference type="ARBA" id="ARBA00044497"/>
    </source>
</evidence>
<dbReference type="PROSITE" id="PS00466">
    <property type="entry name" value="ZF_TFIIS_1"/>
    <property type="match status" value="1"/>
</dbReference>
<evidence type="ECO:0000256" key="4">
    <source>
        <dbReference type="ARBA" id="ARBA00022771"/>
    </source>
</evidence>
<feature type="binding site" evidence="9">
    <location>
        <position position="41"/>
    </location>
    <ligand>
        <name>Zn(2+)</name>
        <dbReference type="ChEBI" id="CHEBI:29105"/>
        <label>1</label>
    </ligand>
</feature>
<dbReference type="OMA" id="EMQYHTL"/>
<gene>
    <name evidence="12" type="ORF">EmuJ_000973700</name>
</gene>
<dbReference type="PANTHER" id="PTHR11239:SF14">
    <property type="entry name" value="DNA-DIRECTED RNA POLYMERASE I SUBUNIT RPA12"/>
    <property type="match status" value="1"/>
</dbReference>
<dbReference type="PANTHER" id="PTHR11239">
    <property type="entry name" value="DNA-DIRECTED RNA POLYMERASE"/>
    <property type="match status" value="1"/>
</dbReference>
<evidence type="ECO:0000256" key="9">
    <source>
        <dbReference type="PIRSR" id="PIRSR005586-1"/>
    </source>
</evidence>
<accession>A0A068YIP6</accession>
<evidence type="ECO:0000256" key="2">
    <source>
        <dbReference type="ARBA" id="ARBA00022478"/>
    </source>
</evidence>
<dbReference type="SMART" id="SM00440">
    <property type="entry name" value="ZnF_C2C2"/>
    <property type="match status" value="1"/>
</dbReference>
<sequence>MLRPQKPPDGLDRSHRYFCYVCGTLLPHKISPEDSLVCTKCLTPTYLSWFVGLKVAFDSESATGCEISSLQSSPYFQKLLVNAQKTLRSEEALREAGNSLDVNTLDGPSVKRDCCYCGNNRMTYVTMQTRSADEGQTVIYTCTLCKKKEVENT</sequence>
<organism evidence="12 13">
    <name type="scientific">Echinococcus multilocularis</name>
    <name type="common">Fox tapeworm</name>
    <dbReference type="NCBI Taxonomy" id="6211"/>
    <lineage>
        <taxon>Eukaryota</taxon>
        <taxon>Metazoa</taxon>
        <taxon>Spiralia</taxon>
        <taxon>Lophotrochozoa</taxon>
        <taxon>Platyhelminthes</taxon>
        <taxon>Cestoda</taxon>
        <taxon>Eucestoda</taxon>
        <taxon>Cyclophyllidea</taxon>
        <taxon>Taeniidae</taxon>
        <taxon>Echinococcus</taxon>
    </lineage>
</organism>
<dbReference type="STRING" id="6211.A0A068YIP6"/>
<dbReference type="InterPro" id="IPR012164">
    <property type="entry name" value="Rpa12/Rpb9/Rpc10/TFS"/>
</dbReference>
<dbReference type="eggNOG" id="KOG2907">
    <property type="taxonomic scope" value="Eukaryota"/>
</dbReference>
<keyword evidence="8" id="KW-0804">Transcription</keyword>
<dbReference type="PROSITE" id="PS51133">
    <property type="entry name" value="ZF_TFIIS_2"/>
    <property type="match status" value="1"/>
</dbReference>
<comment type="function">
    <text evidence="8">DNA-dependent RNA polymerase catalyzes the transcription of DNA into RNA using the four ribonucleoside triphosphates as substrates.</text>
</comment>
<feature type="binding site" evidence="9">
    <location>
        <position position="145"/>
    </location>
    <ligand>
        <name>Zn(2+)</name>
        <dbReference type="ChEBI" id="CHEBI:29105"/>
        <label>2</label>
    </ligand>
</feature>
<evidence type="ECO:0000256" key="1">
    <source>
        <dbReference type="ARBA" id="ARBA00004604"/>
    </source>
</evidence>
<dbReference type="Proteomes" id="UP000017246">
    <property type="component" value="Unassembled WGS sequence"/>
</dbReference>
<dbReference type="InterPro" id="IPR001222">
    <property type="entry name" value="Znf_TFIIS"/>
</dbReference>
<protein>
    <recommendedName>
        <fullName evidence="8">DNA-directed RNA polymerase subunit</fullName>
    </recommendedName>
</protein>
<feature type="domain" description="TFIIS-type" evidence="11">
    <location>
        <begin position="110"/>
        <end position="150"/>
    </location>
</feature>
<reference evidence="12" key="2">
    <citation type="submission" date="2015-11" db="EMBL/GenBank/DDBJ databases">
        <authorList>
            <person name="Zhang Y."/>
            <person name="Guo Z."/>
        </authorList>
    </citation>
    <scope>NUCLEOTIDE SEQUENCE</scope>
</reference>
<feature type="binding site" evidence="9">
    <location>
        <position position="117"/>
    </location>
    <ligand>
        <name>Zn(2+)</name>
        <dbReference type="ChEBI" id="CHEBI:29105"/>
        <label>2</label>
    </ligand>
</feature>
<keyword evidence="4 10" id="KW-0863">Zinc-finger</keyword>
<evidence type="ECO:0000256" key="10">
    <source>
        <dbReference type="PIRSR" id="PIRSR005586-2"/>
    </source>
</evidence>
<feature type="zinc finger region" description="C4-type" evidence="10">
    <location>
        <begin position="19"/>
        <end position="41"/>
    </location>
</feature>
<dbReference type="CDD" id="cd10507">
    <property type="entry name" value="Zn-ribbon_RPA12"/>
    <property type="match status" value="1"/>
</dbReference>
<dbReference type="EMBL" id="LN902842">
    <property type="protein sequence ID" value="CDS42042.1"/>
    <property type="molecule type" value="Genomic_DNA"/>
</dbReference>
<dbReference type="Gene3D" id="2.20.25.10">
    <property type="match status" value="1"/>
</dbReference>
<dbReference type="GO" id="GO:0003676">
    <property type="term" value="F:nucleic acid binding"/>
    <property type="evidence" value="ECO:0007669"/>
    <property type="project" value="InterPro"/>
</dbReference>
<comment type="subcellular location">
    <subcellularLocation>
        <location evidence="1">Nucleus</location>
        <location evidence="1">Nucleolus</location>
    </subcellularLocation>
</comment>
<keyword evidence="6 8" id="KW-0539">Nucleus</keyword>
<dbReference type="GO" id="GO:0008270">
    <property type="term" value="F:zinc ion binding"/>
    <property type="evidence" value="ECO:0007669"/>
    <property type="project" value="UniProtKB-KW"/>
</dbReference>
<comment type="function">
    <text evidence="7">Core component of RNA polymerase I (Pol I), a DNA-dependent RNA polymerase which synthesizes ribosomal RNA precursors using the four ribonucleoside triphosphates as substrates. Can mediate Pol I proofreading of the nascent RNA transcript. Anchors into the Pol I active site to monitor transcription fidelity and cleave mis-incorporated 5'-ribonucleotides.</text>
</comment>
<dbReference type="GO" id="GO:0006363">
    <property type="term" value="P:termination of RNA polymerase I transcription"/>
    <property type="evidence" value="ECO:0007669"/>
    <property type="project" value="TreeGrafter"/>
</dbReference>
<evidence type="ECO:0000259" key="11">
    <source>
        <dbReference type="PROSITE" id="PS51133"/>
    </source>
</evidence>
<evidence type="ECO:0000313" key="12">
    <source>
        <dbReference type="EMBL" id="CDS42042.1"/>
    </source>
</evidence>
<feature type="binding site" evidence="9">
    <location>
        <position position="38"/>
    </location>
    <ligand>
        <name>Zn(2+)</name>
        <dbReference type="ChEBI" id="CHEBI:29105"/>
        <label>1</label>
    </ligand>
</feature>
<keyword evidence="3 9" id="KW-0479">Metal-binding</keyword>
<evidence type="ECO:0000256" key="6">
    <source>
        <dbReference type="ARBA" id="ARBA00023242"/>
    </source>
</evidence>
<name>A0A068YIP6_ECHMU</name>